<dbReference type="Pfam" id="PF02102">
    <property type="entry name" value="Peptidase_M35"/>
    <property type="match status" value="1"/>
</dbReference>
<dbReference type="CDD" id="cd11008">
    <property type="entry name" value="M35_deuterolysin_like"/>
    <property type="match status" value="1"/>
</dbReference>
<keyword evidence="6 15" id="KW-0732">Signal</keyword>
<proteinExistence type="inferred from homology"/>
<feature type="chain" id="PRO_5025084481" description="Neutral protease 2" evidence="15">
    <location>
        <begin position="20"/>
        <end position="352"/>
    </location>
</feature>
<organism evidence="16 17">
    <name type="scientific">Aspergillus leporis</name>
    <dbReference type="NCBI Taxonomy" id="41062"/>
    <lineage>
        <taxon>Eukaryota</taxon>
        <taxon>Fungi</taxon>
        <taxon>Dikarya</taxon>
        <taxon>Ascomycota</taxon>
        <taxon>Pezizomycotina</taxon>
        <taxon>Eurotiomycetes</taxon>
        <taxon>Eurotiomycetidae</taxon>
        <taxon>Eurotiales</taxon>
        <taxon>Aspergillaceae</taxon>
        <taxon>Aspergillus</taxon>
        <taxon>Aspergillus subgen. Circumdati</taxon>
    </lineage>
</organism>
<dbReference type="GO" id="GO:0046872">
    <property type="term" value="F:metal ion binding"/>
    <property type="evidence" value="ECO:0007669"/>
    <property type="project" value="UniProtKB-KW"/>
</dbReference>
<dbReference type="Proteomes" id="UP000326565">
    <property type="component" value="Unassembled WGS sequence"/>
</dbReference>
<feature type="disulfide bond" evidence="14">
    <location>
        <begin position="260"/>
        <end position="278"/>
    </location>
</feature>
<dbReference type="Gene3D" id="2.60.40.2970">
    <property type="match status" value="1"/>
</dbReference>
<evidence type="ECO:0000256" key="13">
    <source>
        <dbReference type="PIRSR" id="PIRSR601384-2"/>
    </source>
</evidence>
<comment type="similarity">
    <text evidence="2 15">Belongs to the peptidase M35 family.</text>
</comment>
<keyword evidence="9 15" id="KW-0482">Metalloprotease</keyword>
<keyword evidence="5 13" id="KW-0479">Metal-binding</keyword>
<evidence type="ECO:0000256" key="8">
    <source>
        <dbReference type="ARBA" id="ARBA00022833"/>
    </source>
</evidence>
<evidence type="ECO:0000256" key="11">
    <source>
        <dbReference type="ARBA" id="ARBA00023157"/>
    </source>
</evidence>
<accession>A0A5N5XHD0</accession>
<keyword evidence="10" id="KW-0865">Zymogen</keyword>
<comment type="catalytic activity">
    <reaction evidence="1 15">
        <text>Preferential cleavage of bonds with hydrophobic residues in P1'. Also 3-Asn-|-Gln-4 and 8-Gly-|-Ser-9 bonds in insulin B chain.</text>
        <dbReference type="EC" id="3.4.24.39"/>
    </reaction>
</comment>
<feature type="signal peptide" evidence="15">
    <location>
        <begin position="1"/>
        <end position="19"/>
    </location>
</feature>
<feature type="disulfide bond" evidence="14">
    <location>
        <begin position="181"/>
        <end position="253"/>
    </location>
</feature>
<evidence type="ECO:0000256" key="2">
    <source>
        <dbReference type="ARBA" id="ARBA00010279"/>
    </source>
</evidence>
<keyword evidence="3 15" id="KW-0645">Protease</keyword>
<dbReference type="GO" id="GO:0006508">
    <property type="term" value="P:proteolysis"/>
    <property type="evidence" value="ECO:0007669"/>
    <property type="project" value="UniProtKB-KW"/>
</dbReference>
<evidence type="ECO:0000256" key="5">
    <source>
        <dbReference type="ARBA" id="ARBA00022723"/>
    </source>
</evidence>
<evidence type="ECO:0000256" key="12">
    <source>
        <dbReference type="PIRSR" id="PIRSR601384-1"/>
    </source>
</evidence>
<dbReference type="AlphaFoldDB" id="A0A5N5XHD0"/>
<keyword evidence="17" id="KW-1185">Reference proteome</keyword>
<evidence type="ECO:0000256" key="10">
    <source>
        <dbReference type="ARBA" id="ARBA00023145"/>
    </source>
</evidence>
<protein>
    <recommendedName>
        <fullName evidence="15">Neutral protease 2</fullName>
        <ecNumber evidence="15">3.4.24.39</ecNumber>
    </recommendedName>
    <alternativeName>
        <fullName evidence="15">Deuterolysin</fullName>
    </alternativeName>
</protein>
<keyword evidence="7 15" id="KW-0378">Hydrolase</keyword>
<dbReference type="InterPro" id="IPR001384">
    <property type="entry name" value="Peptidase_M35"/>
</dbReference>
<reference evidence="16 17" key="1">
    <citation type="submission" date="2019-04" db="EMBL/GenBank/DDBJ databases">
        <title>Friends and foes A comparative genomics study of 23 Aspergillus species from section Flavi.</title>
        <authorList>
            <consortium name="DOE Joint Genome Institute"/>
            <person name="Kjaerbolling I."/>
            <person name="Vesth T."/>
            <person name="Frisvad J.C."/>
            <person name="Nybo J.L."/>
            <person name="Theobald S."/>
            <person name="Kildgaard S."/>
            <person name="Isbrandt T."/>
            <person name="Kuo A."/>
            <person name="Sato A."/>
            <person name="Lyhne E.K."/>
            <person name="Kogle M.E."/>
            <person name="Wiebenga A."/>
            <person name="Kun R.S."/>
            <person name="Lubbers R.J."/>
            <person name="Makela M.R."/>
            <person name="Barry K."/>
            <person name="Chovatia M."/>
            <person name="Clum A."/>
            <person name="Daum C."/>
            <person name="Haridas S."/>
            <person name="He G."/>
            <person name="LaButti K."/>
            <person name="Lipzen A."/>
            <person name="Mondo S."/>
            <person name="Riley R."/>
            <person name="Salamov A."/>
            <person name="Simmons B.A."/>
            <person name="Magnuson J.K."/>
            <person name="Henrissat B."/>
            <person name="Mortensen U.H."/>
            <person name="Larsen T.O."/>
            <person name="Devries R.P."/>
            <person name="Grigoriev I.V."/>
            <person name="Machida M."/>
            <person name="Baker S.E."/>
            <person name="Andersen M.R."/>
        </authorList>
    </citation>
    <scope>NUCLEOTIDE SEQUENCE [LARGE SCALE GENOMIC DNA]</scope>
    <source>
        <strain evidence="16 17">CBS 151.66</strain>
    </source>
</reference>
<dbReference type="OrthoDB" id="412874at2759"/>
<dbReference type="GO" id="GO:0005576">
    <property type="term" value="C:extracellular region"/>
    <property type="evidence" value="ECO:0007669"/>
    <property type="project" value="UniProtKB-SubCell"/>
</dbReference>
<comment type="subcellular location">
    <subcellularLocation>
        <location evidence="15">Secreted</location>
    </subcellularLocation>
</comment>
<dbReference type="SUPFAM" id="SSF55486">
    <property type="entry name" value="Metalloproteases ('zincins'), catalytic domain"/>
    <property type="match status" value="1"/>
</dbReference>
<dbReference type="EMBL" id="ML732155">
    <property type="protein sequence ID" value="KAB8078842.1"/>
    <property type="molecule type" value="Genomic_DNA"/>
</dbReference>
<name>A0A5N5XHD0_9EURO</name>
<evidence type="ECO:0000256" key="6">
    <source>
        <dbReference type="ARBA" id="ARBA00022729"/>
    </source>
</evidence>
<evidence type="ECO:0000256" key="9">
    <source>
        <dbReference type="ARBA" id="ARBA00023049"/>
    </source>
</evidence>
<evidence type="ECO:0000313" key="17">
    <source>
        <dbReference type="Proteomes" id="UP000326565"/>
    </source>
</evidence>
<dbReference type="PRINTS" id="PR00768">
    <property type="entry name" value="DEUTEROLYSIN"/>
</dbReference>
<evidence type="ECO:0000256" key="14">
    <source>
        <dbReference type="PIRSR" id="PIRSR601384-3"/>
    </source>
</evidence>
<keyword evidence="11" id="KW-1015">Disulfide bond</keyword>
<dbReference type="EC" id="3.4.24.39" evidence="15"/>
<evidence type="ECO:0000313" key="16">
    <source>
        <dbReference type="EMBL" id="KAB8078842.1"/>
    </source>
</evidence>
<dbReference type="PANTHER" id="PTHR37016:SF3">
    <property type="entry name" value="NEUTRAL PROTEASE 2-RELATED"/>
    <property type="match status" value="1"/>
</dbReference>
<dbReference type="InterPro" id="IPR050414">
    <property type="entry name" value="Fungal_M35_metalloproteases"/>
</dbReference>
<dbReference type="Gene3D" id="3.40.390.10">
    <property type="entry name" value="Collagenase (Catalytic Domain)"/>
    <property type="match status" value="1"/>
</dbReference>
<dbReference type="PANTHER" id="PTHR37016">
    <property type="match status" value="1"/>
</dbReference>
<keyword evidence="4 15" id="KW-0165">Cleavage on pair of basic residues</keyword>
<evidence type="ECO:0000256" key="7">
    <source>
        <dbReference type="ARBA" id="ARBA00022801"/>
    </source>
</evidence>
<keyword evidence="15" id="KW-0964">Secreted</keyword>
<evidence type="ECO:0000256" key="4">
    <source>
        <dbReference type="ARBA" id="ARBA00022685"/>
    </source>
</evidence>
<feature type="binding site" evidence="13">
    <location>
        <position position="318"/>
    </location>
    <ligand>
        <name>Zn(2+)</name>
        <dbReference type="ChEBI" id="CHEBI:29105"/>
        <note>catalytic</note>
    </ligand>
</feature>
<comment type="cofactor">
    <cofactor evidence="13 15">
        <name>Zn(2+)</name>
        <dbReference type="ChEBI" id="CHEBI:29105"/>
    </cofactor>
    <text evidence="13 15">Binds 1 zinc ion per subunit.</text>
</comment>
<feature type="binding site" evidence="13">
    <location>
        <position position="307"/>
    </location>
    <ligand>
        <name>Zn(2+)</name>
        <dbReference type="ChEBI" id="CHEBI:29105"/>
        <note>catalytic</note>
    </ligand>
</feature>
<gene>
    <name evidence="16" type="ORF">BDV29DRAFT_201587</name>
</gene>
<comment type="function">
    <text evidence="15">Secreted metalloproteinase that allows assimilation of proteinaceous substrates. Shows high activities on basic nuclear substrates such as histone and protamine.</text>
</comment>
<evidence type="ECO:0000256" key="1">
    <source>
        <dbReference type="ARBA" id="ARBA00001187"/>
    </source>
</evidence>
<sequence length="352" mass="37323">MRVTALSTAIFALASTAVAAPVAENSSPSLEVKLTQIDNTRVKAVVKNTGNEAVSFVHLNFFKDAGPVKKVSVYRGKNEVQFEGIQRRLRTNGITKEAITSLGAGETLEDEFDIATTSDLASGGPVSISSKGFVPIVVDGKVTGYIPYKSNDLSVDVDGIKAAKVNKALSQLTRRTKVTDCQGDAKSALTTALTNAAKLATQAADAAESGDASKFEEYFKTTDKGTRSAVASRLRAVAKEAGSTTDGSTTYHCSDPYGYCEPNVLAYTLPSKNEIANCDIYYSELPPLAQKCHAQDQATTTLHEFTHAPGVQSPGTDDLGYGYEAATQLSTQDALNNADSYALYANAIELKC</sequence>
<feature type="binding site" evidence="13">
    <location>
        <position position="303"/>
    </location>
    <ligand>
        <name>Zn(2+)</name>
        <dbReference type="ChEBI" id="CHEBI:29105"/>
        <note>catalytic</note>
    </ligand>
</feature>
<keyword evidence="8 13" id="KW-0862">Zinc</keyword>
<dbReference type="GO" id="GO:0004222">
    <property type="term" value="F:metalloendopeptidase activity"/>
    <property type="evidence" value="ECO:0007669"/>
    <property type="project" value="InterPro"/>
</dbReference>
<evidence type="ECO:0000256" key="3">
    <source>
        <dbReference type="ARBA" id="ARBA00022670"/>
    </source>
</evidence>
<evidence type="ECO:0000256" key="15">
    <source>
        <dbReference type="RuleBase" id="RU361126"/>
    </source>
</evidence>
<dbReference type="InterPro" id="IPR024079">
    <property type="entry name" value="MetalloPept_cat_dom_sf"/>
</dbReference>
<feature type="active site" evidence="12">
    <location>
        <position position="304"/>
    </location>
</feature>